<organism evidence="1 2">
    <name type="scientific">Croceibacter atlanticus (strain ATCC BAA-628 / JCM 21780 / CIP 108009 / IAM 15332 / KCTC 12090 / HTCC2559)</name>
    <dbReference type="NCBI Taxonomy" id="216432"/>
    <lineage>
        <taxon>Bacteria</taxon>
        <taxon>Pseudomonadati</taxon>
        <taxon>Bacteroidota</taxon>
        <taxon>Flavobacteriia</taxon>
        <taxon>Flavobacteriales</taxon>
        <taxon>Flavobacteriaceae</taxon>
        <taxon>Croceibacter</taxon>
    </lineage>
</organism>
<dbReference type="EMBL" id="CP002046">
    <property type="protein sequence ID" value="EAP88345.1"/>
    <property type="molecule type" value="Genomic_DNA"/>
</dbReference>
<dbReference type="OrthoDB" id="979487at2"/>
<accession>A3U7X8</accession>
<dbReference type="HOGENOM" id="CLU_120456_0_0_10"/>
<dbReference type="GeneID" id="89453039"/>
<evidence type="ECO:0000313" key="2">
    <source>
        <dbReference type="Proteomes" id="UP000002297"/>
    </source>
</evidence>
<dbReference type="AlphaFoldDB" id="A3U7X8"/>
<sequence length="176" mass="20182">MITLANINHSKDNREQIATYLINHPKDINLYLAILKAKTVNDYFKAAWALEFVSRISCTTLLPYLDQLISLAKEETADQAIRPFAKIFETFVLKHYKNELSQPLTNSQLEAISEQCFDWLITKQKVAAKAYSMTTLYKLGSTFSWIHPELKVNLEANFNEGSAAFKARARHILKKL</sequence>
<keyword evidence="2" id="KW-1185">Reference proteome</keyword>
<evidence type="ECO:0008006" key="3">
    <source>
        <dbReference type="Google" id="ProtNLM"/>
    </source>
</evidence>
<name>A3U7X8_CROAH</name>
<dbReference type="RefSeq" id="WP_013187016.1">
    <property type="nucleotide sequence ID" value="NC_014230.1"/>
</dbReference>
<dbReference type="eggNOG" id="ENOG5032REB">
    <property type="taxonomic scope" value="Bacteria"/>
</dbReference>
<reference evidence="1 2" key="1">
    <citation type="journal article" date="2010" name="J. Bacteriol.">
        <title>The complete genome sequence of Croceibacter atlanticus HTCC2559T.</title>
        <authorList>
            <person name="Oh H.M."/>
            <person name="Kang I."/>
            <person name="Ferriera S."/>
            <person name="Giovannoni S.J."/>
            <person name="Cho J.C."/>
        </authorList>
    </citation>
    <scope>NUCLEOTIDE SEQUENCE [LARGE SCALE GENOMIC DNA]</scope>
    <source>
        <strain evidence="2">ATCC BAA-628 / HTCC2559 / KCTC 12090</strain>
    </source>
</reference>
<protein>
    <recommendedName>
        <fullName evidence="3">Adenylosuccinate lyase</fullName>
    </recommendedName>
</protein>
<gene>
    <name evidence="1" type="ordered locus">CA2559_06280</name>
</gene>
<evidence type="ECO:0000313" key="1">
    <source>
        <dbReference type="EMBL" id="EAP88345.1"/>
    </source>
</evidence>
<dbReference type="Proteomes" id="UP000002297">
    <property type="component" value="Chromosome"/>
</dbReference>
<dbReference type="KEGG" id="cat:CA2559_06280"/>
<proteinExistence type="predicted"/>
<dbReference type="STRING" id="216432.CA2559_06280"/>